<dbReference type="InterPro" id="IPR029033">
    <property type="entry name" value="His_PPase_superfam"/>
</dbReference>
<evidence type="ECO:0000313" key="3">
    <source>
        <dbReference type="Proteomes" id="UP000325780"/>
    </source>
</evidence>
<dbReference type="InterPro" id="IPR013078">
    <property type="entry name" value="His_Pase_superF_clade-1"/>
</dbReference>
<gene>
    <name evidence="2" type="ORF">BDV25DRAFT_156145</name>
</gene>
<dbReference type="PANTHER" id="PTHR48100">
    <property type="entry name" value="BROAD-SPECIFICITY PHOSPHATASE YOR283W-RELATED"/>
    <property type="match status" value="1"/>
</dbReference>
<dbReference type="GO" id="GO:0016791">
    <property type="term" value="F:phosphatase activity"/>
    <property type="evidence" value="ECO:0007669"/>
    <property type="project" value="TreeGrafter"/>
</dbReference>
<proteinExistence type="predicted"/>
<organism evidence="2 3">
    <name type="scientific">Aspergillus avenaceus</name>
    <dbReference type="NCBI Taxonomy" id="36643"/>
    <lineage>
        <taxon>Eukaryota</taxon>
        <taxon>Fungi</taxon>
        <taxon>Dikarya</taxon>
        <taxon>Ascomycota</taxon>
        <taxon>Pezizomycotina</taxon>
        <taxon>Eurotiomycetes</taxon>
        <taxon>Eurotiomycetidae</taxon>
        <taxon>Eurotiales</taxon>
        <taxon>Aspergillaceae</taxon>
        <taxon>Aspergillus</taxon>
        <taxon>Aspergillus subgen. Circumdati</taxon>
    </lineage>
</organism>
<feature type="compositionally biased region" description="Basic and acidic residues" evidence="1">
    <location>
        <begin position="257"/>
        <end position="276"/>
    </location>
</feature>
<keyword evidence="3" id="KW-1185">Reference proteome</keyword>
<sequence length="276" mass="31430">MPPVIHCVRHAQGVHNLCTANHVIHDPLLTDLGNEQCRQLRENFPSHDKVELVTASPLRRTMYTALQSFGPVFEAHKDTKLILLPEVQEISDVACDTGSDPDVLRKEIEENGLPVDSSLVYEGWNVKTGRYLPTHDAIRNRAREARRWLKARPEKEIVVVTHGGFLHYFTEDWEDSSQYQGTGWVNTEYRTYEFTSEIHKTDLEGRELESDNATMVETTPSRERRGKEGPAPDRETQKSFYKIGTKGWDDQGLQLSEAEREAAKVSEGKEVDGSRV</sequence>
<dbReference type="Gene3D" id="3.40.50.1240">
    <property type="entry name" value="Phosphoglycerate mutase-like"/>
    <property type="match status" value="1"/>
</dbReference>
<evidence type="ECO:0000256" key="1">
    <source>
        <dbReference type="SAM" id="MobiDB-lite"/>
    </source>
</evidence>
<dbReference type="EMBL" id="ML742120">
    <property type="protein sequence ID" value="KAE8149532.1"/>
    <property type="molecule type" value="Genomic_DNA"/>
</dbReference>
<dbReference type="GO" id="GO:0005737">
    <property type="term" value="C:cytoplasm"/>
    <property type="evidence" value="ECO:0007669"/>
    <property type="project" value="TreeGrafter"/>
</dbReference>
<dbReference type="Proteomes" id="UP000325780">
    <property type="component" value="Unassembled WGS sequence"/>
</dbReference>
<feature type="region of interest" description="Disordered" evidence="1">
    <location>
        <begin position="205"/>
        <end position="276"/>
    </location>
</feature>
<dbReference type="AlphaFoldDB" id="A0A5N6TT51"/>
<dbReference type="Pfam" id="PF00300">
    <property type="entry name" value="His_Phos_1"/>
    <property type="match status" value="1"/>
</dbReference>
<dbReference type="PANTHER" id="PTHR48100:SF54">
    <property type="entry name" value="PHOSPHATASE SPAC5H10.03-RELATED"/>
    <property type="match status" value="1"/>
</dbReference>
<dbReference type="SMART" id="SM00855">
    <property type="entry name" value="PGAM"/>
    <property type="match status" value="1"/>
</dbReference>
<dbReference type="CDD" id="cd07067">
    <property type="entry name" value="HP_PGM_like"/>
    <property type="match status" value="1"/>
</dbReference>
<protein>
    <submittedName>
        <fullName evidence="2">Histidine phosphatase superfamily</fullName>
    </submittedName>
</protein>
<evidence type="ECO:0000313" key="2">
    <source>
        <dbReference type="EMBL" id="KAE8149532.1"/>
    </source>
</evidence>
<reference evidence="2 3" key="1">
    <citation type="submission" date="2019-04" db="EMBL/GenBank/DDBJ databases">
        <title>Friends and foes A comparative genomics study of 23 Aspergillus species from section Flavi.</title>
        <authorList>
            <consortium name="DOE Joint Genome Institute"/>
            <person name="Kjaerbolling I."/>
            <person name="Vesth T."/>
            <person name="Frisvad J.C."/>
            <person name="Nybo J.L."/>
            <person name="Theobald S."/>
            <person name="Kildgaard S."/>
            <person name="Isbrandt T."/>
            <person name="Kuo A."/>
            <person name="Sato A."/>
            <person name="Lyhne E.K."/>
            <person name="Kogle M.E."/>
            <person name="Wiebenga A."/>
            <person name="Kun R.S."/>
            <person name="Lubbers R.J."/>
            <person name="Makela M.R."/>
            <person name="Barry K."/>
            <person name="Chovatia M."/>
            <person name="Clum A."/>
            <person name="Daum C."/>
            <person name="Haridas S."/>
            <person name="He G."/>
            <person name="LaButti K."/>
            <person name="Lipzen A."/>
            <person name="Mondo S."/>
            <person name="Riley R."/>
            <person name="Salamov A."/>
            <person name="Simmons B.A."/>
            <person name="Magnuson J.K."/>
            <person name="Henrissat B."/>
            <person name="Mortensen U.H."/>
            <person name="Larsen T.O."/>
            <person name="Devries R.P."/>
            <person name="Grigoriev I.V."/>
            <person name="Machida M."/>
            <person name="Baker S.E."/>
            <person name="Andersen M.R."/>
        </authorList>
    </citation>
    <scope>NUCLEOTIDE SEQUENCE [LARGE SCALE GENOMIC DNA]</scope>
    <source>
        <strain evidence="2 3">IBT 18842</strain>
    </source>
</reference>
<feature type="compositionally biased region" description="Basic and acidic residues" evidence="1">
    <location>
        <begin position="220"/>
        <end position="237"/>
    </location>
</feature>
<dbReference type="SUPFAM" id="SSF53254">
    <property type="entry name" value="Phosphoglycerate mutase-like"/>
    <property type="match status" value="1"/>
</dbReference>
<accession>A0A5N6TT51</accession>
<dbReference type="InterPro" id="IPR050275">
    <property type="entry name" value="PGM_Phosphatase"/>
</dbReference>
<dbReference type="OrthoDB" id="496981at2759"/>
<name>A0A5N6TT51_ASPAV</name>